<comment type="caution">
    <text evidence="1">The sequence shown here is derived from an EMBL/GenBank/DDBJ whole genome shotgun (WGS) entry which is preliminary data.</text>
</comment>
<evidence type="ECO:0000313" key="1">
    <source>
        <dbReference type="EMBL" id="TGO01888.1"/>
    </source>
</evidence>
<reference evidence="1 2" key="1">
    <citation type="journal article" date="2016" name="Front. Microbiol.">
        <title>Single-Cell (Meta-)Genomics of a Dimorphic Candidatus Thiomargarita nelsonii Reveals Genomic Plasticity.</title>
        <authorList>
            <person name="Flood B.E."/>
            <person name="Fliss P."/>
            <person name="Jones D.S."/>
            <person name="Dick G.J."/>
            <person name="Jain S."/>
            <person name="Kaster A.K."/>
            <person name="Winkel M."/>
            <person name="Mussmann M."/>
            <person name="Bailey J."/>
        </authorList>
    </citation>
    <scope>NUCLEOTIDE SEQUENCE [LARGE SCALE GENOMIC DNA]</scope>
    <source>
        <strain evidence="1">Hydrate Ridge</strain>
    </source>
</reference>
<protein>
    <submittedName>
        <fullName evidence="1">Uncharacterized protein</fullName>
    </submittedName>
</protein>
<keyword evidence="2" id="KW-1185">Reference proteome</keyword>
<name>A0A4E0QKU3_9GAMM</name>
<accession>A0A4E0QKU3</accession>
<organism evidence="1 2">
    <name type="scientific">Candidatus Thiomargarita nelsonii</name>
    <dbReference type="NCBI Taxonomy" id="1003181"/>
    <lineage>
        <taxon>Bacteria</taxon>
        <taxon>Pseudomonadati</taxon>
        <taxon>Pseudomonadota</taxon>
        <taxon>Gammaproteobacteria</taxon>
        <taxon>Thiotrichales</taxon>
        <taxon>Thiotrichaceae</taxon>
        <taxon>Thiomargarita</taxon>
    </lineage>
</organism>
<dbReference type="AlphaFoldDB" id="A0A4E0QKU3"/>
<dbReference type="EMBL" id="JSZA02000398">
    <property type="protein sequence ID" value="TGO01888.1"/>
    <property type="molecule type" value="Genomic_DNA"/>
</dbReference>
<evidence type="ECO:0000313" key="2">
    <source>
        <dbReference type="Proteomes" id="UP000030428"/>
    </source>
</evidence>
<sequence>MNKLNQKMIKIEKYLANQKGEFKLFALFLRDGSLWDVLVSARWIDANKQQALKIITEQLTTKLNKDELISLSRVVVINQDNFRDKSFRISTAKTFVSETLSAINQFLPVGKKIAEIHDKNFFGLDIKQAFFFSPSRKKSLQ</sequence>
<proteinExistence type="predicted"/>
<dbReference type="Proteomes" id="UP000030428">
    <property type="component" value="Unassembled WGS sequence"/>
</dbReference>
<gene>
    <name evidence="1" type="ORF">PN36_34845</name>
</gene>